<dbReference type="GO" id="GO:0005577">
    <property type="term" value="C:fibrinogen complex"/>
    <property type="evidence" value="ECO:0007669"/>
    <property type="project" value="TreeGrafter"/>
</dbReference>
<dbReference type="AlphaFoldDB" id="A0A0P9AC38"/>
<dbReference type="InParanoid" id="A0A0P9AC38"/>
<dbReference type="GO" id="GO:0005201">
    <property type="term" value="F:extracellular matrix structural constituent"/>
    <property type="evidence" value="ECO:0007669"/>
    <property type="project" value="TreeGrafter"/>
</dbReference>
<dbReference type="PANTHER" id="PTHR47221">
    <property type="entry name" value="FIBRINOGEN ALPHA CHAIN"/>
    <property type="match status" value="1"/>
</dbReference>
<gene>
    <name evidence="5" type="primary">Dana\GF26643</name>
    <name evidence="5" type="ORF">GF26643</name>
</gene>
<keyword evidence="6" id="KW-1185">Reference proteome</keyword>
<dbReference type="EMBL" id="CH902619">
    <property type="protein sequence ID" value="KPU75714.1"/>
    <property type="molecule type" value="Genomic_DNA"/>
</dbReference>
<dbReference type="InterPro" id="IPR020837">
    <property type="entry name" value="Fibrinogen_CS"/>
</dbReference>
<comment type="subcellular location">
    <subcellularLocation>
        <location evidence="1">Secreted</location>
    </subcellularLocation>
</comment>
<dbReference type="GO" id="GO:0034116">
    <property type="term" value="P:positive regulation of heterotypic cell-cell adhesion"/>
    <property type="evidence" value="ECO:0007669"/>
    <property type="project" value="TreeGrafter"/>
</dbReference>
<dbReference type="InterPro" id="IPR014716">
    <property type="entry name" value="Fibrinogen_a/b/g_C_1"/>
</dbReference>
<dbReference type="InterPro" id="IPR037579">
    <property type="entry name" value="FIB_ANG-like"/>
</dbReference>
<keyword evidence="2" id="KW-0964">Secreted</keyword>
<dbReference type="Pfam" id="PF00147">
    <property type="entry name" value="Fibrinogen_C"/>
    <property type="match status" value="1"/>
</dbReference>
<dbReference type="InterPro" id="IPR036056">
    <property type="entry name" value="Fibrinogen-like_C"/>
</dbReference>
<dbReference type="KEGG" id="dan:26514052"/>
<dbReference type="OrthoDB" id="7735550at2759"/>
<evidence type="ECO:0000256" key="1">
    <source>
        <dbReference type="ARBA" id="ARBA00004613"/>
    </source>
</evidence>
<dbReference type="GeneID" id="26514052"/>
<name>A0A0P9AC38_DROAN</name>
<evidence type="ECO:0000256" key="3">
    <source>
        <dbReference type="ARBA" id="ARBA00023157"/>
    </source>
</evidence>
<dbReference type="Proteomes" id="UP000007801">
    <property type="component" value="Unassembled WGS sequence"/>
</dbReference>
<protein>
    <recommendedName>
        <fullName evidence="4">Fibrinogen C-terminal domain-containing protein</fullName>
    </recommendedName>
</protein>
<sequence length="78" mass="8893">MKFTTYDNDNDESSLNCAAKLTGAWWYKNCYDSNLNGAYLGSGTYPGQYLLGSGVIWYPFNDAIFSLKTVQMMVRPKW</sequence>
<evidence type="ECO:0000313" key="5">
    <source>
        <dbReference type="EMBL" id="KPU75714.1"/>
    </source>
</evidence>
<dbReference type="STRING" id="7217.A0A0P9AC38"/>
<dbReference type="Gene3D" id="3.90.215.10">
    <property type="entry name" value="Gamma Fibrinogen, chain A, domain 1"/>
    <property type="match status" value="1"/>
</dbReference>
<keyword evidence="3" id="KW-1015">Disulfide bond</keyword>
<reference evidence="5 6" key="1">
    <citation type="journal article" date="2007" name="Nature">
        <title>Evolution of genes and genomes on the Drosophila phylogeny.</title>
        <authorList>
            <consortium name="Drosophila 12 Genomes Consortium"/>
            <person name="Clark A.G."/>
            <person name="Eisen M.B."/>
            <person name="Smith D.R."/>
            <person name="Bergman C.M."/>
            <person name="Oliver B."/>
            <person name="Markow T.A."/>
            <person name="Kaufman T.C."/>
            <person name="Kellis M."/>
            <person name="Gelbart W."/>
            <person name="Iyer V.N."/>
            <person name="Pollard D.A."/>
            <person name="Sackton T.B."/>
            <person name="Larracuente A.M."/>
            <person name="Singh N.D."/>
            <person name="Abad J.P."/>
            <person name="Abt D.N."/>
            <person name="Adryan B."/>
            <person name="Aguade M."/>
            <person name="Akashi H."/>
            <person name="Anderson W.W."/>
            <person name="Aquadro C.F."/>
            <person name="Ardell D.H."/>
            <person name="Arguello R."/>
            <person name="Artieri C.G."/>
            <person name="Barbash D.A."/>
            <person name="Barker D."/>
            <person name="Barsanti P."/>
            <person name="Batterham P."/>
            <person name="Batzoglou S."/>
            <person name="Begun D."/>
            <person name="Bhutkar A."/>
            <person name="Blanco E."/>
            <person name="Bosak S.A."/>
            <person name="Bradley R.K."/>
            <person name="Brand A.D."/>
            <person name="Brent M.R."/>
            <person name="Brooks A.N."/>
            <person name="Brown R.H."/>
            <person name="Butlin R.K."/>
            <person name="Caggese C."/>
            <person name="Calvi B.R."/>
            <person name="Bernardo de Carvalho A."/>
            <person name="Caspi A."/>
            <person name="Castrezana S."/>
            <person name="Celniker S.E."/>
            <person name="Chang J.L."/>
            <person name="Chapple C."/>
            <person name="Chatterji S."/>
            <person name="Chinwalla A."/>
            <person name="Civetta A."/>
            <person name="Clifton S.W."/>
            <person name="Comeron J.M."/>
            <person name="Costello J.C."/>
            <person name="Coyne J.A."/>
            <person name="Daub J."/>
            <person name="David R.G."/>
            <person name="Delcher A.L."/>
            <person name="Delehaunty K."/>
            <person name="Do C.B."/>
            <person name="Ebling H."/>
            <person name="Edwards K."/>
            <person name="Eickbush T."/>
            <person name="Evans J.D."/>
            <person name="Filipski A."/>
            <person name="Findeiss S."/>
            <person name="Freyhult E."/>
            <person name="Fulton L."/>
            <person name="Fulton R."/>
            <person name="Garcia A.C."/>
            <person name="Gardiner A."/>
            <person name="Garfield D.A."/>
            <person name="Garvin B.E."/>
            <person name="Gibson G."/>
            <person name="Gilbert D."/>
            <person name="Gnerre S."/>
            <person name="Godfrey J."/>
            <person name="Good R."/>
            <person name="Gotea V."/>
            <person name="Gravely B."/>
            <person name="Greenberg A.J."/>
            <person name="Griffiths-Jones S."/>
            <person name="Gross S."/>
            <person name="Guigo R."/>
            <person name="Gustafson E.A."/>
            <person name="Haerty W."/>
            <person name="Hahn M.W."/>
            <person name="Halligan D.L."/>
            <person name="Halpern A.L."/>
            <person name="Halter G.M."/>
            <person name="Han M.V."/>
            <person name="Heger A."/>
            <person name="Hillier L."/>
            <person name="Hinrichs A.S."/>
            <person name="Holmes I."/>
            <person name="Hoskins R.A."/>
            <person name="Hubisz M.J."/>
            <person name="Hultmark D."/>
            <person name="Huntley M.A."/>
            <person name="Jaffe D.B."/>
            <person name="Jagadeeshan S."/>
            <person name="Jeck W.R."/>
            <person name="Johnson J."/>
            <person name="Jones C.D."/>
            <person name="Jordan W.C."/>
            <person name="Karpen G.H."/>
            <person name="Kataoka E."/>
            <person name="Keightley P.D."/>
            <person name="Kheradpour P."/>
            <person name="Kirkness E.F."/>
            <person name="Koerich L.B."/>
            <person name="Kristiansen K."/>
            <person name="Kudrna D."/>
            <person name="Kulathinal R.J."/>
            <person name="Kumar S."/>
            <person name="Kwok R."/>
            <person name="Lander E."/>
            <person name="Langley C.H."/>
            <person name="Lapoint R."/>
            <person name="Lazzaro B.P."/>
            <person name="Lee S.J."/>
            <person name="Levesque L."/>
            <person name="Li R."/>
            <person name="Lin C.F."/>
            <person name="Lin M.F."/>
            <person name="Lindblad-Toh K."/>
            <person name="Llopart A."/>
            <person name="Long M."/>
            <person name="Low L."/>
            <person name="Lozovsky E."/>
            <person name="Lu J."/>
            <person name="Luo M."/>
            <person name="Machado C.A."/>
            <person name="Makalowski W."/>
            <person name="Marzo M."/>
            <person name="Matsuda M."/>
            <person name="Matzkin L."/>
            <person name="McAllister B."/>
            <person name="McBride C.S."/>
            <person name="McKernan B."/>
            <person name="McKernan K."/>
            <person name="Mendez-Lago M."/>
            <person name="Minx P."/>
            <person name="Mollenhauer M.U."/>
            <person name="Montooth K."/>
            <person name="Mount S.M."/>
            <person name="Mu X."/>
            <person name="Myers E."/>
            <person name="Negre B."/>
            <person name="Newfeld S."/>
            <person name="Nielsen R."/>
            <person name="Noor M.A."/>
            <person name="O'Grady P."/>
            <person name="Pachter L."/>
            <person name="Papaceit M."/>
            <person name="Parisi M.J."/>
            <person name="Parisi M."/>
            <person name="Parts L."/>
            <person name="Pedersen J.S."/>
            <person name="Pesole G."/>
            <person name="Phillippy A.M."/>
            <person name="Ponting C.P."/>
            <person name="Pop M."/>
            <person name="Porcelli D."/>
            <person name="Powell J.R."/>
            <person name="Prohaska S."/>
            <person name="Pruitt K."/>
            <person name="Puig M."/>
            <person name="Quesneville H."/>
            <person name="Ram K.R."/>
            <person name="Rand D."/>
            <person name="Rasmussen M.D."/>
            <person name="Reed L.K."/>
            <person name="Reenan R."/>
            <person name="Reily A."/>
            <person name="Remington K.A."/>
            <person name="Rieger T.T."/>
            <person name="Ritchie M.G."/>
            <person name="Robin C."/>
            <person name="Rogers Y.H."/>
            <person name="Rohde C."/>
            <person name="Rozas J."/>
            <person name="Rubenfield M.J."/>
            <person name="Ruiz A."/>
            <person name="Russo S."/>
            <person name="Salzberg S.L."/>
            <person name="Sanchez-Gracia A."/>
            <person name="Saranga D.J."/>
            <person name="Sato H."/>
            <person name="Schaeffer S.W."/>
            <person name="Schatz M.C."/>
            <person name="Schlenke T."/>
            <person name="Schwartz R."/>
            <person name="Segarra C."/>
            <person name="Singh R.S."/>
            <person name="Sirot L."/>
            <person name="Sirota M."/>
            <person name="Sisneros N.B."/>
            <person name="Smith C.D."/>
            <person name="Smith T.F."/>
            <person name="Spieth J."/>
            <person name="Stage D.E."/>
            <person name="Stark A."/>
            <person name="Stephan W."/>
            <person name="Strausberg R.L."/>
            <person name="Strempel S."/>
            <person name="Sturgill D."/>
            <person name="Sutton G."/>
            <person name="Sutton G.G."/>
            <person name="Tao W."/>
            <person name="Teichmann S."/>
            <person name="Tobari Y.N."/>
            <person name="Tomimura Y."/>
            <person name="Tsolas J.M."/>
            <person name="Valente V.L."/>
            <person name="Venter E."/>
            <person name="Venter J.C."/>
            <person name="Vicario S."/>
            <person name="Vieira F.G."/>
            <person name="Vilella A.J."/>
            <person name="Villasante A."/>
            <person name="Walenz B."/>
            <person name="Wang J."/>
            <person name="Wasserman M."/>
            <person name="Watts T."/>
            <person name="Wilson D."/>
            <person name="Wilson R.K."/>
            <person name="Wing R.A."/>
            <person name="Wolfner M.F."/>
            <person name="Wong A."/>
            <person name="Wong G.K."/>
            <person name="Wu C.I."/>
            <person name="Wu G."/>
            <person name="Yamamoto D."/>
            <person name="Yang H.P."/>
            <person name="Yang S.P."/>
            <person name="Yorke J.A."/>
            <person name="Yoshida K."/>
            <person name="Zdobnov E."/>
            <person name="Zhang P."/>
            <person name="Zhang Y."/>
            <person name="Zimin A.V."/>
            <person name="Baldwin J."/>
            <person name="Abdouelleil A."/>
            <person name="Abdulkadir J."/>
            <person name="Abebe A."/>
            <person name="Abera B."/>
            <person name="Abreu J."/>
            <person name="Acer S.C."/>
            <person name="Aftuck L."/>
            <person name="Alexander A."/>
            <person name="An P."/>
            <person name="Anderson E."/>
            <person name="Anderson S."/>
            <person name="Arachi H."/>
            <person name="Azer M."/>
            <person name="Bachantsang P."/>
            <person name="Barry A."/>
            <person name="Bayul T."/>
            <person name="Berlin A."/>
            <person name="Bessette D."/>
            <person name="Bloom T."/>
            <person name="Blye J."/>
            <person name="Boguslavskiy L."/>
            <person name="Bonnet C."/>
            <person name="Boukhgalter B."/>
            <person name="Bourzgui I."/>
            <person name="Brown A."/>
            <person name="Cahill P."/>
            <person name="Channer S."/>
            <person name="Cheshatsang Y."/>
            <person name="Chuda L."/>
            <person name="Citroen M."/>
            <person name="Collymore A."/>
            <person name="Cooke P."/>
            <person name="Costello M."/>
            <person name="D'Aco K."/>
            <person name="Daza R."/>
            <person name="De Haan G."/>
            <person name="DeGray S."/>
            <person name="DeMaso C."/>
            <person name="Dhargay N."/>
            <person name="Dooley K."/>
            <person name="Dooley E."/>
            <person name="Doricent M."/>
            <person name="Dorje P."/>
            <person name="Dorjee K."/>
            <person name="Dupes A."/>
            <person name="Elong R."/>
            <person name="Falk J."/>
            <person name="Farina A."/>
            <person name="Faro S."/>
            <person name="Ferguson D."/>
            <person name="Fisher S."/>
            <person name="Foley C.D."/>
            <person name="Franke A."/>
            <person name="Friedrich D."/>
            <person name="Gadbois L."/>
            <person name="Gearin G."/>
            <person name="Gearin C.R."/>
            <person name="Giannoukos G."/>
            <person name="Goode T."/>
            <person name="Graham J."/>
            <person name="Grandbois E."/>
            <person name="Grewal S."/>
            <person name="Gyaltsen K."/>
            <person name="Hafez N."/>
            <person name="Hagos B."/>
            <person name="Hall J."/>
            <person name="Henson C."/>
            <person name="Hollinger A."/>
            <person name="Honan T."/>
            <person name="Huard M.D."/>
            <person name="Hughes L."/>
            <person name="Hurhula B."/>
            <person name="Husby M.E."/>
            <person name="Kamat A."/>
            <person name="Kanga B."/>
            <person name="Kashin S."/>
            <person name="Khazanovich D."/>
            <person name="Kisner P."/>
            <person name="Lance K."/>
            <person name="Lara M."/>
            <person name="Lee W."/>
            <person name="Lennon N."/>
            <person name="Letendre F."/>
            <person name="LeVine R."/>
            <person name="Lipovsky A."/>
            <person name="Liu X."/>
            <person name="Liu J."/>
            <person name="Liu S."/>
            <person name="Lokyitsang T."/>
            <person name="Lokyitsang Y."/>
            <person name="Lubonja R."/>
            <person name="Lui A."/>
            <person name="MacDonald P."/>
            <person name="Magnisalis V."/>
            <person name="Maru K."/>
            <person name="Matthews C."/>
            <person name="McCusker W."/>
            <person name="McDonough S."/>
            <person name="Mehta T."/>
            <person name="Meldrim J."/>
            <person name="Meneus L."/>
            <person name="Mihai O."/>
            <person name="Mihalev A."/>
            <person name="Mihova T."/>
            <person name="Mittelman R."/>
            <person name="Mlenga V."/>
            <person name="Montmayeur A."/>
            <person name="Mulrain L."/>
            <person name="Navidi A."/>
            <person name="Naylor J."/>
            <person name="Negash T."/>
            <person name="Nguyen T."/>
            <person name="Nguyen N."/>
            <person name="Nicol R."/>
            <person name="Norbu C."/>
            <person name="Norbu N."/>
            <person name="Novod N."/>
            <person name="O'Neill B."/>
            <person name="Osman S."/>
            <person name="Markiewicz E."/>
            <person name="Oyono O.L."/>
            <person name="Patti C."/>
            <person name="Phunkhang P."/>
            <person name="Pierre F."/>
            <person name="Priest M."/>
            <person name="Raghuraman S."/>
            <person name="Rege F."/>
            <person name="Reyes R."/>
            <person name="Rise C."/>
            <person name="Rogov P."/>
            <person name="Ross K."/>
            <person name="Ryan E."/>
            <person name="Settipalli S."/>
            <person name="Shea T."/>
            <person name="Sherpa N."/>
            <person name="Shi L."/>
            <person name="Shih D."/>
            <person name="Sparrow T."/>
            <person name="Spaulding J."/>
            <person name="Stalker J."/>
            <person name="Stange-Thomann N."/>
            <person name="Stavropoulos S."/>
            <person name="Stone C."/>
            <person name="Strader C."/>
            <person name="Tesfaye S."/>
            <person name="Thomson T."/>
            <person name="Thoulutsang Y."/>
            <person name="Thoulutsang D."/>
            <person name="Topham K."/>
            <person name="Topping I."/>
            <person name="Tsamla T."/>
            <person name="Vassiliev H."/>
            <person name="Vo A."/>
            <person name="Wangchuk T."/>
            <person name="Wangdi T."/>
            <person name="Weiand M."/>
            <person name="Wilkinson J."/>
            <person name="Wilson A."/>
            <person name="Yadav S."/>
            <person name="Young G."/>
            <person name="Yu Q."/>
            <person name="Zembek L."/>
            <person name="Zhong D."/>
            <person name="Zimmer A."/>
            <person name="Zwirko Z."/>
            <person name="Jaffe D.B."/>
            <person name="Alvarez P."/>
            <person name="Brockman W."/>
            <person name="Butler J."/>
            <person name="Chin C."/>
            <person name="Gnerre S."/>
            <person name="Grabherr M."/>
            <person name="Kleber M."/>
            <person name="Mauceli E."/>
            <person name="MacCallum I."/>
        </authorList>
    </citation>
    <scope>NUCLEOTIDE SEQUENCE [LARGE SCALE GENOMIC DNA]</scope>
    <source>
        <strain evidence="6">Tucson 14024-0371.13</strain>
    </source>
</reference>
<dbReference type="InterPro" id="IPR002181">
    <property type="entry name" value="Fibrinogen_a/b/g_C_dom"/>
</dbReference>
<proteinExistence type="predicted"/>
<evidence type="ECO:0000256" key="2">
    <source>
        <dbReference type="ARBA" id="ARBA00022525"/>
    </source>
</evidence>
<dbReference type="PROSITE" id="PS51406">
    <property type="entry name" value="FIBRINOGEN_C_2"/>
    <property type="match status" value="1"/>
</dbReference>
<accession>A0A0P9AC38</accession>
<feature type="domain" description="Fibrinogen C-terminal" evidence="4">
    <location>
        <begin position="1"/>
        <end position="78"/>
    </location>
</feature>
<dbReference type="PROSITE" id="PS00514">
    <property type="entry name" value="FIBRINOGEN_C_1"/>
    <property type="match status" value="1"/>
</dbReference>
<evidence type="ECO:0000259" key="4">
    <source>
        <dbReference type="PROSITE" id="PS51406"/>
    </source>
</evidence>
<dbReference type="SUPFAM" id="SSF56496">
    <property type="entry name" value="Fibrinogen C-terminal domain-like"/>
    <property type="match status" value="1"/>
</dbReference>
<dbReference type="PANTHER" id="PTHR47221:SF7">
    <property type="entry name" value="FIBRINOGEN BETA CHAIN"/>
    <property type="match status" value="1"/>
</dbReference>
<organism evidence="5 6">
    <name type="scientific">Drosophila ananassae</name>
    <name type="common">Fruit fly</name>
    <dbReference type="NCBI Taxonomy" id="7217"/>
    <lineage>
        <taxon>Eukaryota</taxon>
        <taxon>Metazoa</taxon>
        <taxon>Ecdysozoa</taxon>
        <taxon>Arthropoda</taxon>
        <taxon>Hexapoda</taxon>
        <taxon>Insecta</taxon>
        <taxon>Pterygota</taxon>
        <taxon>Neoptera</taxon>
        <taxon>Endopterygota</taxon>
        <taxon>Diptera</taxon>
        <taxon>Brachycera</taxon>
        <taxon>Muscomorpha</taxon>
        <taxon>Ephydroidea</taxon>
        <taxon>Drosophilidae</taxon>
        <taxon>Drosophila</taxon>
        <taxon>Sophophora</taxon>
    </lineage>
</organism>
<evidence type="ECO:0000313" key="6">
    <source>
        <dbReference type="Proteomes" id="UP000007801"/>
    </source>
</evidence>
<dbReference type="GO" id="GO:0030674">
    <property type="term" value="F:protein-macromolecule adaptor activity"/>
    <property type="evidence" value="ECO:0007669"/>
    <property type="project" value="TreeGrafter"/>
</dbReference>